<feature type="coiled-coil region" evidence="4">
    <location>
        <begin position="443"/>
        <end position="479"/>
    </location>
</feature>
<feature type="repeat" description="WD" evidence="3">
    <location>
        <begin position="751"/>
        <end position="792"/>
    </location>
</feature>
<feature type="repeat" description="WD" evidence="3">
    <location>
        <begin position="628"/>
        <end position="661"/>
    </location>
</feature>
<feature type="repeat" description="WD" evidence="3">
    <location>
        <begin position="1039"/>
        <end position="1072"/>
    </location>
</feature>
<protein>
    <submittedName>
        <fullName evidence="5">AAA-like domain-containing protein</fullName>
    </submittedName>
</protein>
<dbReference type="InterPro" id="IPR019775">
    <property type="entry name" value="WD40_repeat_CS"/>
</dbReference>
<proteinExistence type="predicted"/>
<reference evidence="5" key="1">
    <citation type="submission" date="2021-05" db="EMBL/GenBank/DDBJ databases">
        <authorList>
            <person name="Pietrasiak N."/>
            <person name="Ward R."/>
            <person name="Stajich J.E."/>
            <person name="Kurbessoian T."/>
        </authorList>
    </citation>
    <scope>NUCLEOTIDE SEQUENCE</scope>
    <source>
        <strain evidence="5">UHER 2000/2452</strain>
    </source>
</reference>
<keyword evidence="2" id="KW-0677">Repeat</keyword>
<reference evidence="5" key="2">
    <citation type="journal article" date="2022" name="Microbiol. Resour. Announc.">
        <title>Metagenome Sequencing to Explore Phylogenomics of Terrestrial Cyanobacteria.</title>
        <authorList>
            <person name="Ward R.D."/>
            <person name="Stajich J.E."/>
            <person name="Johansen J.R."/>
            <person name="Huntemann M."/>
            <person name="Clum A."/>
            <person name="Foster B."/>
            <person name="Foster B."/>
            <person name="Roux S."/>
            <person name="Palaniappan K."/>
            <person name="Varghese N."/>
            <person name="Mukherjee S."/>
            <person name="Reddy T.B.K."/>
            <person name="Daum C."/>
            <person name="Copeland A."/>
            <person name="Chen I.A."/>
            <person name="Ivanova N.N."/>
            <person name="Kyrpides N.C."/>
            <person name="Shapiro N."/>
            <person name="Eloe-Fadrosh E.A."/>
            <person name="Pietrasiak N."/>
        </authorList>
    </citation>
    <scope>NUCLEOTIDE SEQUENCE</scope>
    <source>
        <strain evidence="5">UHER 2000/2452</strain>
    </source>
</reference>
<feature type="repeat" description="WD" evidence="3">
    <location>
        <begin position="587"/>
        <end position="619"/>
    </location>
</feature>
<dbReference type="Pfam" id="PF14516">
    <property type="entry name" value="AAA_35"/>
    <property type="match status" value="1"/>
</dbReference>
<dbReference type="EMBL" id="JAHHHD010000014">
    <property type="protein sequence ID" value="MBW4659759.1"/>
    <property type="molecule type" value="Genomic_DNA"/>
</dbReference>
<keyword evidence="4" id="KW-0175">Coiled coil</keyword>
<feature type="repeat" description="WD" evidence="3">
    <location>
        <begin position="956"/>
        <end position="997"/>
    </location>
</feature>
<dbReference type="InterPro" id="IPR027417">
    <property type="entry name" value="P-loop_NTPase"/>
</dbReference>
<feature type="repeat" description="WD" evidence="3">
    <location>
        <begin position="792"/>
        <end position="826"/>
    </location>
</feature>
<dbReference type="PROSITE" id="PS50294">
    <property type="entry name" value="WD_REPEATS_REGION"/>
    <property type="match status" value="11"/>
</dbReference>
<feature type="repeat" description="WD" evidence="3">
    <location>
        <begin position="1080"/>
        <end position="1121"/>
    </location>
</feature>
<feature type="repeat" description="WD" evidence="3">
    <location>
        <begin position="874"/>
        <end position="908"/>
    </location>
</feature>
<evidence type="ECO:0000256" key="3">
    <source>
        <dbReference type="PROSITE-ProRule" id="PRU00221"/>
    </source>
</evidence>
<dbReference type="SUPFAM" id="SSF50978">
    <property type="entry name" value="WD40 repeat-like"/>
    <property type="match status" value="2"/>
</dbReference>
<accession>A0A951QBY3</accession>
<dbReference type="Gene3D" id="3.40.50.300">
    <property type="entry name" value="P-loop containing nucleotide triphosphate hydrolases"/>
    <property type="match status" value="1"/>
</dbReference>
<dbReference type="SUPFAM" id="SSF52540">
    <property type="entry name" value="P-loop containing nucleoside triphosphate hydrolases"/>
    <property type="match status" value="1"/>
</dbReference>
<dbReference type="InterPro" id="IPR036322">
    <property type="entry name" value="WD40_repeat_dom_sf"/>
</dbReference>
<dbReference type="InterPro" id="IPR020472">
    <property type="entry name" value="WD40_PAC1"/>
</dbReference>
<feature type="repeat" description="WD" evidence="3">
    <location>
        <begin position="833"/>
        <end position="866"/>
    </location>
</feature>
<dbReference type="Proteomes" id="UP000757435">
    <property type="component" value="Unassembled WGS sequence"/>
</dbReference>
<dbReference type="PRINTS" id="PR00320">
    <property type="entry name" value="GPROTEINBRPT"/>
</dbReference>
<dbReference type="CDD" id="cd00200">
    <property type="entry name" value="WD40"/>
    <property type="match status" value="2"/>
</dbReference>
<dbReference type="PANTHER" id="PTHR44156">
    <property type="entry name" value="SUPERNUMERARY LIMBS, ISOFORM B-RELATED"/>
    <property type="match status" value="1"/>
</dbReference>
<dbReference type="InterPro" id="IPR001680">
    <property type="entry name" value="WD40_rpt"/>
</dbReference>
<dbReference type="InterPro" id="IPR015943">
    <property type="entry name" value="WD40/YVTN_repeat-like_dom_sf"/>
</dbReference>
<evidence type="ECO:0000313" key="5">
    <source>
        <dbReference type="EMBL" id="MBW4659759.1"/>
    </source>
</evidence>
<name>A0A951QBY3_9CYAN</name>
<feature type="repeat" description="WD" evidence="3">
    <location>
        <begin position="915"/>
        <end position="956"/>
    </location>
</feature>
<evidence type="ECO:0000313" key="6">
    <source>
        <dbReference type="Proteomes" id="UP000757435"/>
    </source>
</evidence>
<dbReference type="PROSITE" id="PS00678">
    <property type="entry name" value="WD_REPEATS_1"/>
    <property type="match status" value="3"/>
</dbReference>
<gene>
    <name evidence="5" type="ORF">KME15_13865</name>
</gene>
<dbReference type="SMART" id="SM00320">
    <property type="entry name" value="WD40"/>
    <property type="match status" value="14"/>
</dbReference>
<dbReference type="AlphaFoldDB" id="A0A951QBY3"/>
<evidence type="ECO:0000256" key="1">
    <source>
        <dbReference type="ARBA" id="ARBA00022574"/>
    </source>
</evidence>
<dbReference type="PROSITE" id="PS50082">
    <property type="entry name" value="WD_REPEATS_2"/>
    <property type="match status" value="13"/>
</dbReference>
<comment type="caution">
    <text evidence="5">The sequence shown here is derived from an EMBL/GenBank/DDBJ whole genome shotgun (WGS) entry which is preliminary data.</text>
</comment>
<dbReference type="InterPro" id="IPR053299">
    <property type="entry name" value="ASTRA_WD_repeat"/>
</dbReference>
<organism evidence="5 6">
    <name type="scientific">Drouetiella hepatica Uher 2000/2452</name>
    <dbReference type="NCBI Taxonomy" id="904376"/>
    <lineage>
        <taxon>Bacteria</taxon>
        <taxon>Bacillati</taxon>
        <taxon>Cyanobacteriota</taxon>
        <taxon>Cyanophyceae</taxon>
        <taxon>Oculatellales</taxon>
        <taxon>Oculatellaceae</taxon>
        <taxon>Drouetiella</taxon>
    </lineage>
</organism>
<dbReference type="Gene3D" id="2.130.10.10">
    <property type="entry name" value="YVTN repeat-like/Quinoprotein amine dehydrogenase"/>
    <property type="match status" value="3"/>
</dbReference>
<dbReference type="SUPFAM" id="SSF50960">
    <property type="entry name" value="TolB, C-terminal domain"/>
    <property type="match status" value="1"/>
</dbReference>
<evidence type="ECO:0000256" key="2">
    <source>
        <dbReference type="ARBA" id="ARBA00022737"/>
    </source>
</evidence>
<dbReference type="Pfam" id="PF00400">
    <property type="entry name" value="WD40"/>
    <property type="match status" value="14"/>
</dbReference>
<keyword evidence="1 3" id="KW-0853">WD repeat</keyword>
<feature type="repeat" description="WD" evidence="3">
    <location>
        <begin position="669"/>
        <end position="703"/>
    </location>
</feature>
<feature type="repeat" description="WD" evidence="3">
    <location>
        <begin position="1121"/>
        <end position="1162"/>
    </location>
</feature>
<feature type="repeat" description="WD" evidence="3">
    <location>
        <begin position="998"/>
        <end position="1029"/>
    </location>
</feature>
<sequence>MSSTFHPTYMYQVGGSLPANASTYVERQADRDLYEGLKSGQLCYVFNSRQMGKSSLRVRTIQRLQAAGITCAVLDMTEIGTSDITPEQWYAGILDRLLDGFELTNRFDLEAWWESHALISPVQRFSLFFEEALLKFISGAIVIFWEEIDSVFSLPFNTDDFFAILRTCYDKRALNSEFNRLTFALVGVATPTDLIQDRRQSPFNLGQGIELSGLELSHSQHLLAGLARASDRPEALLQNIFYWTGGQPFLTQRLCRLVIGQLSLDGFKAQLSLDRLVQEKVIQHWETQDDPPHFKPIADRLLWNEKRVGRLLGLYQQILQSPVAPDGLPTGATVDDSPEQIELRLSGLVVRREGCLRIYNRLYALIFDQAWVDRQLAELRPYSESLTAWLISSCIDESRLLRGQALQDALAWAASKSLSDRDYQYLTASQEIDKREAERALLAEKKARELENLEAEIRLKAQESELATQKRANQILTDAAVKANRRIRISFVFLGVSLGVAIGAGLAAEYAYGQQQKIQETASLEQAGLATLQQFAGGDEIESLLGALESGYQLKQLIGEERSKQYSVVNPMQALQAILSQIHEQNVFQHPEGIQFAAFSPDGQKVATVSKDGMIRIWSASGQKLSEFSGKQKILYSLDFSPDGQQVVTAGQDGTVRLWSLLGDEITEFEKQPQPVYNVKFSPDGQRVAIASGSGAVKLWTLSGQPLPGFQLSQGELLSLDFSPDGEKIVTAGKNGTVHLLNLAKQQPTEFNAHTGLIRQVRFSPNGQQILTASEDGTAKLWTLEGKQITQLTGNVGWVMSASFSPDGKQIVTSGELGITKLWNLQGELLRELRGHSNFVGSTDFSPDGTRLVTASEDRTVRIWNLAGSPSFQFVAHQKPVPGLSLSPDGQTIATASSDRTAKLWTLDGKPLQEFKGHTDRVLNVNFSPDGKSIATISTDGTARLWDLSGQQRAEMKAEVGLFSTLAFSPDGQRLVTAGSDGMIRLWDLQEHQQLEFRGSDRGRLWSVSFSPNGQQIAAAGDDGVAKLWTNSGQLITEFKTSSGDISTIQFSPDGHTIVTTGVEGKVVLWSLTGEKLDEFRAHIGRVRRVRFSPDGQLLATTGDEGLVKVWTIAGRQLAEYRGHQHAARGISFSLDGKQVISTGDDGTVRLWQVSSLDDLLNQGCRWLKDYLASHSGSPNSCPQAIQVSSIHSSANRIIITGTQPFK</sequence>
<evidence type="ECO:0000256" key="4">
    <source>
        <dbReference type="SAM" id="Coils"/>
    </source>
</evidence>